<proteinExistence type="predicted"/>
<name>U2CXF5_9BACE</name>
<organism evidence="1 2">
    <name type="scientific">Bacteroides pyogenes F0041</name>
    <dbReference type="NCBI Taxonomy" id="1321819"/>
    <lineage>
        <taxon>Bacteria</taxon>
        <taxon>Pseudomonadati</taxon>
        <taxon>Bacteroidota</taxon>
        <taxon>Bacteroidia</taxon>
        <taxon>Bacteroidales</taxon>
        <taxon>Bacteroidaceae</taxon>
        <taxon>Bacteroides</taxon>
    </lineage>
</organism>
<accession>U2CXF5</accession>
<evidence type="ECO:0000313" key="2">
    <source>
        <dbReference type="Proteomes" id="UP000016496"/>
    </source>
</evidence>
<dbReference type="HOGENOM" id="CLU_2582174_0_0_10"/>
<dbReference type="EMBL" id="AWSV01000024">
    <property type="protein sequence ID" value="ERI88748.1"/>
    <property type="molecule type" value="Genomic_DNA"/>
</dbReference>
<dbReference type="Proteomes" id="UP000016496">
    <property type="component" value="Unassembled WGS sequence"/>
</dbReference>
<protein>
    <submittedName>
        <fullName evidence="1">Uncharacterized protein</fullName>
    </submittedName>
</protein>
<evidence type="ECO:0000313" key="1">
    <source>
        <dbReference type="EMBL" id="ERI88748.1"/>
    </source>
</evidence>
<reference evidence="1 2" key="1">
    <citation type="submission" date="2013-08" db="EMBL/GenBank/DDBJ databases">
        <authorList>
            <person name="Weinstock G."/>
            <person name="Sodergren E."/>
            <person name="Wylie T."/>
            <person name="Fulton L."/>
            <person name="Fulton R."/>
            <person name="Fronick C."/>
            <person name="O'Laughlin M."/>
            <person name="Godfrey J."/>
            <person name="Miner T."/>
            <person name="Herter B."/>
            <person name="Appelbaum E."/>
            <person name="Cordes M."/>
            <person name="Lek S."/>
            <person name="Wollam A."/>
            <person name="Pepin K.H."/>
            <person name="Palsikar V.B."/>
            <person name="Mitreva M."/>
            <person name="Wilson R.K."/>
        </authorList>
    </citation>
    <scope>NUCLEOTIDE SEQUENCE [LARGE SCALE GENOMIC DNA]</scope>
    <source>
        <strain evidence="1 2">F0041</strain>
    </source>
</reference>
<gene>
    <name evidence="1" type="ORF">HMPREF1981_00310</name>
</gene>
<sequence length="83" mass="9673">MNMQHKFYLLATLIEMQDGVSDGHALYRSLDDAMKAFEQEIADCQENFNERYGSTLIDLPRCKEWRTEDGYGYTVTVDEMIPL</sequence>
<comment type="caution">
    <text evidence="1">The sequence shown here is derived from an EMBL/GenBank/DDBJ whole genome shotgun (WGS) entry which is preliminary data.</text>
</comment>
<dbReference type="AlphaFoldDB" id="U2CXF5"/>
<dbReference type="PATRIC" id="fig|1321819.3.peg.290"/>